<feature type="domain" description="Glycoside hydrolase family 20 catalytic" evidence="9">
    <location>
        <begin position="717"/>
        <end position="846"/>
    </location>
</feature>
<feature type="domain" description="Glycoside hydrolase family 20 catalytic" evidence="9">
    <location>
        <begin position="644"/>
        <end position="683"/>
    </location>
</feature>
<proteinExistence type="inferred from homology"/>
<organism evidence="11 12">
    <name type="scientific">Dichanthelium oligosanthes</name>
    <dbReference type="NCBI Taxonomy" id="888268"/>
    <lineage>
        <taxon>Eukaryota</taxon>
        <taxon>Viridiplantae</taxon>
        <taxon>Streptophyta</taxon>
        <taxon>Embryophyta</taxon>
        <taxon>Tracheophyta</taxon>
        <taxon>Spermatophyta</taxon>
        <taxon>Magnoliopsida</taxon>
        <taxon>Liliopsida</taxon>
        <taxon>Poales</taxon>
        <taxon>Poaceae</taxon>
        <taxon>PACMAD clade</taxon>
        <taxon>Panicoideae</taxon>
        <taxon>Panicodae</taxon>
        <taxon>Paniceae</taxon>
        <taxon>Dichantheliinae</taxon>
        <taxon>Dichanthelium</taxon>
    </lineage>
</organism>
<evidence type="ECO:0000256" key="8">
    <source>
        <dbReference type="SAM" id="SignalP"/>
    </source>
</evidence>
<protein>
    <recommendedName>
        <fullName evidence="3">beta-N-acetylhexosaminidase</fullName>
        <ecNumber evidence="3">3.2.1.52</ecNumber>
    </recommendedName>
</protein>
<dbReference type="STRING" id="888268.A0A1E5V0Z4"/>
<dbReference type="InterPro" id="IPR015883">
    <property type="entry name" value="Glyco_hydro_20_cat"/>
</dbReference>
<name>A0A1E5V0Z4_9POAL</name>
<evidence type="ECO:0000256" key="7">
    <source>
        <dbReference type="PIRSR" id="PIRSR625705-1"/>
    </source>
</evidence>
<feature type="chain" id="PRO_5009187592" description="beta-N-acetylhexosaminidase" evidence="8">
    <location>
        <begin position="20"/>
        <end position="913"/>
    </location>
</feature>
<dbReference type="OrthoDB" id="428480at2759"/>
<dbReference type="EMBL" id="LWDX02055493">
    <property type="protein sequence ID" value="OEL18809.1"/>
    <property type="molecule type" value="Genomic_DNA"/>
</dbReference>
<evidence type="ECO:0000256" key="5">
    <source>
        <dbReference type="ARBA" id="ARBA00023180"/>
    </source>
</evidence>
<keyword evidence="6" id="KW-0326">Glycosidase</keyword>
<dbReference type="SUPFAM" id="SSF51445">
    <property type="entry name" value="(Trans)glycosidases"/>
    <property type="match status" value="2"/>
</dbReference>
<dbReference type="Gene3D" id="3.30.379.10">
    <property type="entry name" value="Chitobiase/beta-hexosaminidase domain 2-like"/>
    <property type="match status" value="2"/>
</dbReference>
<dbReference type="GO" id="GO:0004563">
    <property type="term" value="F:beta-N-acetylhexosaminidase activity"/>
    <property type="evidence" value="ECO:0007669"/>
    <property type="project" value="UniProtKB-EC"/>
</dbReference>
<sequence>MEGALRLLLVLMVTMPCTGDVNLWPMPKSVSKGGQTVYISKDLKMTVVGSNYSDEKAILKDAFGRMVEVVEQDHVISESYERSPLLVGVNVVVHSPDDELNFGMDESYSLFVPSTGHPLYAQIEVSNAYAVQNIQWKNVLHWHVVDEQSFPIEIPSYPKLWDGAYSYSERYTKDDAIDIVQYAEKRGVNVLAEIDVPGHALSWGVGYPSLWPSAICKEPLDVSNNFTFQVIDGILQGEENIMVSHNSEPMILFAAFQNLARFSSSSLSIWEEMKSTQVAGLPHHTLKHELLLFSQTIDRLGGTVAEEAVAAGLRCILSKQESWYLDHVFSTWEGFYMNEPLAKIYKPEQQRLVLGGEVCMWGEQVDASDIQQTIWPRAAAAAAVGVGVGVTLYCTGRCAASLRSSRRMASAARLLLVLLAAAAVGRCAGRVDLWPMPASVARGVQTLLVSKDLKLSTVGSSYPDGKGILKQAFQRMVTVVELDHVINGSYYRGLPVLAGVSVVVRSPNDELNFGMDESYKLSVPATGNPLYAQIEKQLSCTTNSTALSQLTQKAVDAISQYFAGSNSFRSTSCLGGKIKAKPAYEYRQFTQLLLPRYLTVSFVFLKTFSQLCNFDFNARLIELHSAPWTILDKPRFPYRGLLIDDLPGIHRYAEKRGVNVLAEIDVPGHALSWGVGYPSLWPSATCKEPLDVSSDFTFQVINGILSGYALLIQHGMNESDAYRYFVLKAQKIAISYGYDIINWEETFNNFGDKLDHKTVVHNWLGSGVAAKVVAAGLRCIVSNQDKWYLDHLDATWEGFYMNEPLTNIYNPEQQKLVLGGEVCMWGEHIDASDIQQTIWPRAAAAAVAFTHQITYYFEERLWTPIEKLAKDARSVTARLSHFRCLLNQRGVAAAPLAGYGRSAPSEPGSCLSQ</sequence>
<keyword evidence="12" id="KW-1185">Reference proteome</keyword>
<evidence type="ECO:0000259" key="10">
    <source>
        <dbReference type="Pfam" id="PF14845"/>
    </source>
</evidence>
<dbReference type="GO" id="GO:0030203">
    <property type="term" value="P:glycosaminoglycan metabolic process"/>
    <property type="evidence" value="ECO:0007669"/>
    <property type="project" value="TreeGrafter"/>
</dbReference>
<gene>
    <name evidence="11" type="ORF">BAE44_0020172</name>
</gene>
<dbReference type="InterPro" id="IPR017853">
    <property type="entry name" value="GH"/>
</dbReference>
<comment type="catalytic activity">
    <reaction evidence="1">
        <text>Hydrolysis of terminal non-reducing N-acetyl-D-hexosamine residues in N-acetyl-beta-D-hexosaminides.</text>
        <dbReference type="EC" id="3.2.1.52"/>
    </reaction>
</comment>
<evidence type="ECO:0000313" key="11">
    <source>
        <dbReference type="EMBL" id="OEL18809.1"/>
    </source>
</evidence>
<dbReference type="EC" id="3.2.1.52" evidence="3"/>
<evidence type="ECO:0000313" key="12">
    <source>
        <dbReference type="Proteomes" id="UP000095767"/>
    </source>
</evidence>
<keyword evidence="4" id="KW-0378">Hydrolase</keyword>
<feature type="signal peptide" evidence="8">
    <location>
        <begin position="1"/>
        <end position="19"/>
    </location>
</feature>
<keyword evidence="8" id="KW-0732">Signal</keyword>
<dbReference type="Gene3D" id="3.20.20.80">
    <property type="entry name" value="Glycosidases"/>
    <property type="match status" value="4"/>
</dbReference>
<evidence type="ECO:0000256" key="3">
    <source>
        <dbReference type="ARBA" id="ARBA00012663"/>
    </source>
</evidence>
<dbReference type="Pfam" id="PF00728">
    <property type="entry name" value="Glyco_hydro_20"/>
    <property type="match status" value="4"/>
</dbReference>
<dbReference type="InterPro" id="IPR029018">
    <property type="entry name" value="Hex-like_dom2"/>
</dbReference>
<dbReference type="InterPro" id="IPR025705">
    <property type="entry name" value="Beta_hexosaminidase_sua/sub"/>
</dbReference>
<feature type="domain" description="Glycoside hydrolase family 20 catalytic" evidence="9">
    <location>
        <begin position="138"/>
        <end position="213"/>
    </location>
</feature>
<evidence type="ECO:0000259" key="9">
    <source>
        <dbReference type="Pfam" id="PF00728"/>
    </source>
</evidence>
<dbReference type="PRINTS" id="PR00738">
    <property type="entry name" value="GLHYDRLASE20"/>
</dbReference>
<evidence type="ECO:0000256" key="4">
    <source>
        <dbReference type="ARBA" id="ARBA00022801"/>
    </source>
</evidence>
<comment type="caution">
    <text evidence="11">The sequence shown here is derived from an EMBL/GenBank/DDBJ whole genome shotgun (WGS) entry which is preliminary data.</text>
</comment>
<dbReference type="GO" id="GO:0005975">
    <property type="term" value="P:carbohydrate metabolic process"/>
    <property type="evidence" value="ECO:0007669"/>
    <property type="project" value="InterPro"/>
</dbReference>
<evidence type="ECO:0000256" key="6">
    <source>
        <dbReference type="ARBA" id="ARBA00023295"/>
    </source>
</evidence>
<dbReference type="GO" id="GO:0016020">
    <property type="term" value="C:membrane"/>
    <property type="evidence" value="ECO:0007669"/>
    <property type="project" value="TreeGrafter"/>
</dbReference>
<dbReference type="AlphaFoldDB" id="A0A1E5V0Z4"/>
<evidence type="ECO:0000256" key="1">
    <source>
        <dbReference type="ARBA" id="ARBA00001231"/>
    </source>
</evidence>
<dbReference type="Proteomes" id="UP000095767">
    <property type="component" value="Unassembled WGS sequence"/>
</dbReference>
<dbReference type="PANTHER" id="PTHR22600:SF21">
    <property type="entry name" value="BETA-HEXOSAMINIDASE A"/>
    <property type="match status" value="1"/>
</dbReference>
<comment type="similarity">
    <text evidence="2">Belongs to the glycosyl hydrolase 20 family.</text>
</comment>
<feature type="domain" description="Glycoside hydrolase family 20 catalytic" evidence="9">
    <location>
        <begin position="263"/>
        <end position="382"/>
    </location>
</feature>
<keyword evidence="5" id="KW-0325">Glycoprotein</keyword>
<evidence type="ECO:0000256" key="2">
    <source>
        <dbReference type="ARBA" id="ARBA00006285"/>
    </source>
</evidence>
<dbReference type="Pfam" id="PF14845">
    <property type="entry name" value="Glycohydro_20b2"/>
    <property type="match status" value="1"/>
</dbReference>
<reference evidence="11 12" key="1">
    <citation type="submission" date="2016-09" db="EMBL/GenBank/DDBJ databases">
        <title>The draft genome of Dichanthelium oligosanthes: A C3 panicoid grass species.</title>
        <authorList>
            <person name="Studer A.J."/>
            <person name="Schnable J.C."/>
            <person name="Brutnell T.P."/>
        </authorList>
    </citation>
    <scope>NUCLEOTIDE SEQUENCE [LARGE SCALE GENOMIC DNA]</scope>
    <source>
        <strain evidence="12">cv. Kellogg 1175</strain>
        <tissue evidence="11">Leaf</tissue>
    </source>
</reference>
<feature type="domain" description="Beta-hexosaminidase eukaryotic type N-terminal" evidence="10">
    <location>
        <begin position="23"/>
        <end position="123"/>
    </location>
</feature>
<dbReference type="PANTHER" id="PTHR22600">
    <property type="entry name" value="BETA-HEXOSAMINIDASE"/>
    <property type="match status" value="1"/>
</dbReference>
<dbReference type="SUPFAM" id="SSF55545">
    <property type="entry name" value="beta-N-acetylhexosaminidase-like domain"/>
    <property type="match status" value="2"/>
</dbReference>
<accession>A0A1E5V0Z4</accession>
<dbReference type="InterPro" id="IPR029019">
    <property type="entry name" value="HEX_eukaryotic_N"/>
</dbReference>
<feature type="active site" description="Proton donor" evidence="7">
    <location>
        <position position="272"/>
    </location>
</feature>